<keyword evidence="1" id="KW-0732">Signal</keyword>
<gene>
    <name evidence="2" type="ORF">ENJ42_01100</name>
</gene>
<feature type="chain" id="PRO_5028211542" description="DUF3035 domain-containing protein" evidence="1">
    <location>
        <begin position="25"/>
        <end position="88"/>
    </location>
</feature>
<reference evidence="2" key="1">
    <citation type="journal article" date="2020" name="mSystems">
        <title>Genome- and Community-Level Interaction Insights into Carbon Utilization and Element Cycling Functions of Hydrothermarchaeota in Hydrothermal Sediment.</title>
        <authorList>
            <person name="Zhou Z."/>
            <person name="Liu Y."/>
            <person name="Xu W."/>
            <person name="Pan J."/>
            <person name="Luo Z.H."/>
            <person name="Li M."/>
        </authorList>
    </citation>
    <scope>NUCLEOTIDE SEQUENCE [LARGE SCALE GENOMIC DNA]</scope>
    <source>
        <strain evidence="2">HyVt-485</strain>
    </source>
</reference>
<evidence type="ECO:0008006" key="3">
    <source>
        <dbReference type="Google" id="ProtNLM"/>
    </source>
</evidence>
<comment type="caution">
    <text evidence="2">The sequence shown here is derived from an EMBL/GenBank/DDBJ whole genome shotgun (WGS) entry which is preliminary data.</text>
</comment>
<dbReference type="PROSITE" id="PS51257">
    <property type="entry name" value="PROKAR_LIPOPROTEIN"/>
    <property type="match status" value="1"/>
</dbReference>
<evidence type="ECO:0000313" key="2">
    <source>
        <dbReference type="EMBL" id="HHL42189.1"/>
    </source>
</evidence>
<dbReference type="Proteomes" id="UP000885830">
    <property type="component" value="Unassembled WGS sequence"/>
</dbReference>
<proteinExistence type="predicted"/>
<feature type="signal peptide" evidence="1">
    <location>
        <begin position="1"/>
        <end position="24"/>
    </location>
</feature>
<sequence length="88" mass="9394">MMKMNSKTLSIAVLTAGLTGCVGASPALQGRLDAHHGDSIRANTEVHAVAPTPEQKANTFIPPDPDVMQRARQAYKDGMVKKPRSVNP</sequence>
<accession>A0A7C5LT59</accession>
<dbReference type="AlphaFoldDB" id="A0A7C5LT59"/>
<organism evidence="2">
    <name type="scientific">Hellea balneolensis</name>
    <dbReference type="NCBI Taxonomy" id="287478"/>
    <lineage>
        <taxon>Bacteria</taxon>
        <taxon>Pseudomonadati</taxon>
        <taxon>Pseudomonadota</taxon>
        <taxon>Alphaproteobacteria</taxon>
        <taxon>Maricaulales</taxon>
        <taxon>Robiginitomaculaceae</taxon>
        <taxon>Hellea</taxon>
    </lineage>
</organism>
<evidence type="ECO:0000256" key="1">
    <source>
        <dbReference type="SAM" id="SignalP"/>
    </source>
</evidence>
<protein>
    <recommendedName>
        <fullName evidence="3">DUF3035 domain-containing protein</fullName>
    </recommendedName>
</protein>
<name>A0A7C5LT59_9PROT</name>
<dbReference type="EMBL" id="DRMJ01000052">
    <property type="protein sequence ID" value="HHL42189.1"/>
    <property type="molecule type" value="Genomic_DNA"/>
</dbReference>